<comment type="caution">
    <text evidence="2">The sequence shown here is derived from an EMBL/GenBank/DDBJ whole genome shotgun (WGS) entry which is preliminary data.</text>
</comment>
<evidence type="ECO:0000313" key="3">
    <source>
        <dbReference type="Proteomes" id="UP001434883"/>
    </source>
</evidence>
<evidence type="ECO:0000256" key="1">
    <source>
        <dbReference type="SAM" id="MobiDB-lite"/>
    </source>
</evidence>
<evidence type="ECO:0000313" key="2">
    <source>
        <dbReference type="EMBL" id="MEQ2199995.1"/>
    </source>
</evidence>
<feature type="non-terminal residue" evidence="2">
    <location>
        <position position="253"/>
    </location>
</feature>
<feature type="region of interest" description="Disordered" evidence="1">
    <location>
        <begin position="201"/>
        <end position="228"/>
    </location>
</feature>
<proteinExistence type="predicted"/>
<protein>
    <submittedName>
        <fullName evidence="2">Uncharacterized protein</fullName>
    </submittedName>
</protein>
<keyword evidence="3" id="KW-1185">Reference proteome</keyword>
<name>A0ABV0QVX3_9TELE</name>
<feature type="compositionally biased region" description="Low complexity" evidence="1">
    <location>
        <begin position="201"/>
        <end position="217"/>
    </location>
</feature>
<reference evidence="2 3" key="1">
    <citation type="submission" date="2021-06" db="EMBL/GenBank/DDBJ databases">
        <authorList>
            <person name="Palmer J.M."/>
        </authorList>
    </citation>
    <scope>NUCLEOTIDE SEQUENCE [LARGE SCALE GENOMIC DNA]</scope>
    <source>
        <strain evidence="2 3">XC_2019</strain>
        <tissue evidence="2">Muscle</tissue>
    </source>
</reference>
<dbReference type="EMBL" id="JAHRIN010025615">
    <property type="protein sequence ID" value="MEQ2199995.1"/>
    <property type="molecule type" value="Genomic_DNA"/>
</dbReference>
<accession>A0ABV0QVX3</accession>
<gene>
    <name evidence="2" type="ORF">XENOCAPTIV_019263</name>
</gene>
<organism evidence="2 3">
    <name type="scientific">Xenoophorus captivus</name>
    <dbReference type="NCBI Taxonomy" id="1517983"/>
    <lineage>
        <taxon>Eukaryota</taxon>
        <taxon>Metazoa</taxon>
        <taxon>Chordata</taxon>
        <taxon>Craniata</taxon>
        <taxon>Vertebrata</taxon>
        <taxon>Euteleostomi</taxon>
        <taxon>Actinopterygii</taxon>
        <taxon>Neopterygii</taxon>
        <taxon>Teleostei</taxon>
        <taxon>Neoteleostei</taxon>
        <taxon>Acanthomorphata</taxon>
        <taxon>Ovalentaria</taxon>
        <taxon>Atherinomorphae</taxon>
        <taxon>Cyprinodontiformes</taxon>
        <taxon>Goodeidae</taxon>
        <taxon>Xenoophorus</taxon>
    </lineage>
</organism>
<dbReference type="Proteomes" id="UP001434883">
    <property type="component" value="Unassembled WGS sequence"/>
</dbReference>
<sequence length="253" mass="28239">MDPGEEPEVPSPSPFRCKCSHSRHHRALLRSVAFTVNKRHTGEQVNAGETKFLPPEDHQQTQYYILCARRRVLRRLQVKNRPCMTNDVVGPSYYSLLSMDKPYLCSPSFVAPLGSTPLQPTSFYGSRSVTKDYSQSHSFLDRRFAHLMVKKDVACPETKKDLLRKVKNAISSTAERFSGNVQNLKDDVEKMNKNLTIDTAASSSSSALSENAAEAAAPPVKVEPGDEADTSRIYTCPVAVNMEFEVQHTITCK</sequence>